<dbReference type="KEGG" id="mrr:Moror_11429"/>
<reference evidence="1 2" key="1">
    <citation type="journal article" date="2014" name="BMC Genomics">
        <title>Genome and secretome analysis of the hemibiotrophic fungal pathogen, Moniliophthora roreri, which causes frosty pod rot disease of cacao: mechanisms of the biotrophic and necrotrophic phases.</title>
        <authorList>
            <person name="Meinhardt L.W."/>
            <person name="Costa G.G.L."/>
            <person name="Thomazella D.P.T."/>
            <person name="Teixeira P.J.P.L."/>
            <person name="Carazzolle M.F."/>
            <person name="Schuster S.C."/>
            <person name="Carlson J.E."/>
            <person name="Guiltinan M.J."/>
            <person name="Mieczkowski P."/>
            <person name="Farmer A."/>
            <person name="Ramaraj T."/>
            <person name="Crozier J."/>
            <person name="Davis R.E."/>
            <person name="Shao J."/>
            <person name="Melnick R.L."/>
            <person name="Pereira G.A.G."/>
            <person name="Bailey B.A."/>
        </authorList>
    </citation>
    <scope>NUCLEOTIDE SEQUENCE [LARGE SCALE GENOMIC DNA]</scope>
    <source>
        <strain evidence="1 2">MCA 2997</strain>
    </source>
</reference>
<evidence type="ECO:0000313" key="2">
    <source>
        <dbReference type="Proteomes" id="UP000017559"/>
    </source>
</evidence>
<keyword evidence="2" id="KW-1185">Reference proteome</keyword>
<organism evidence="1 2">
    <name type="scientific">Moniliophthora roreri (strain MCA 2997)</name>
    <name type="common">Cocoa frosty pod rot fungus</name>
    <name type="synonym">Crinipellis roreri</name>
    <dbReference type="NCBI Taxonomy" id="1381753"/>
    <lineage>
        <taxon>Eukaryota</taxon>
        <taxon>Fungi</taxon>
        <taxon>Dikarya</taxon>
        <taxon>Basidiomycota</taxon>
        <taxon>Agaricomycotina</taxon>
        <taxon>Agaricomycetes</taxon>
        <taxon>Agaricomycetidae</taxon>
        <taxon>Agaricales</taxon>
        <taxon>Marasmiineae</taxon>
        <taxon>Marasmiaceae</taxon>
        <taxon>Moniliophthora</taxon>
    </lineage>
</organism>
<dbReference type="AlphaFoldDB" id="V2WRD7"/>
<dbReference type="Proteomes" id="UP000017559">
    <property type="component" value="Unassembled WGS sequence"/>
</dbReference>
<proteinExistence type="predicted"/>
<dbReference type="EMBL" id="AWSO01001369">
    <property type="protein sequence ID" value="ESK84117.1"/>
    <property type="molecule type" value="Genomic_DNA"/>
</dbReference>
<protein>
    <submittedName>
        <fullName evidence="1">Uncharacterized protein</fullName>
    </submittedName>
</protein>
<dbReference type="HOGENOM" id="CLU_1960149_0_0_1"/>
<gene>
    <name evidence="1" type="ORF">Moror_11429</name>
</gene>
<sequence>MDHVHEYYTEKCPENGIETRANIRTRPYQTSVEPRSLKSWRQIFQDHNDEPPRVYSSCCYKVELLEHILEILIGDYSCNLHLHLIRRTVTRLLITIRASRTTTMMTMTAQGKPVLIPMSCSVLQYGIP</sequence>
<name>V2WRD7_MONRO</name>
<comment type="caution">
    <text evidence="1">The sequence shown here is derived from an EMBL/GenBank/DDBJ whole genome shotgun (WGS) entry which is preliminary data.</text>
</comment>
<evidence type="ECO:0000313" key="1">
    <source>
        <dbReference type="EMBL" id="ESK84117.1"/>
    </source>
</evidence>
<accession>V2WRD7</accession>